<dbReference type="PANTHER" id="PTHR38166:SF1">
    <property type="entry name" value="C2H2-TYPE DOMAIN-CONTAINING PROTEIN"/>
    <property type="match status" value="1"/>
</dbReference>
<protein>
    <submittedName>
        <fullName evidence="2">Uncharacterized protein</fullName>
    </submittedName>
</protein>
<feature type="compositionally biased region" description="Polar residues" evidence="1">
    <location>
        <begin position="186"/>
        <end position="198"/>
    </location>
</feature>
<gene>
    <name evidence="2" type="ORF">CT0861_10404</name>
</gene>
<proteinExistence type="predicted"/>
<evidence type="ECO:0000256" key="1">
    <source>
        <dbReference type="SAM" id="MobiDB-lite"/>
    </source>
</evidence>
<dbReference type="Proteomes" id="UP000076552">
    <property type="component" value="Unassembled WGS sequence"/>
</dbReference>
<dbReference type="STRING" id="708197.A0A166P2P4"/>
<reference evidence="2 3" key="1">
    <citation type="submission" date="2015-06" db="EMBL/GenBank/DDBJ databases">
        <title>Survival trade-offs in plant roots during colonization by closely related pathogenic and mutualistic fungi.</title>
        <authorList>
            <person name="Hacquard S."/>
            <person name="Kracher B."/>
            <person name="Hiruma K."/>
            <person name="Weinman A."/>
            <person name="Muench P."/>
            <person name="Garrido Oter R."/>
            <person name="Ver Loren van Themaat E."/>
            <person name="Dallerey J.-F."/>
            <person name="Damm U."/>
            <person name="Henrissat B."/>
            <person name="Lespinet O."/>
            <person name="Thon M."/>
            <person name="Kemen E."/>
            <person name="McHardy A.C."/>
            <person name="Schulze-Lefert P."/>
            <person name="O'Connell R.J."/>
        </authorList>
    </citation>
    <scope>NUCLEOTIDE SEQUENCE [LARGE SCALE GENOMIC DNA]</scope>
    <source>
        <strain evidence="2 3">0861</strain>
    </source>
</reference>
<name>A0A166P2P4_9PEZI</name>
<feature type="compositionally biased region" description="Basic and acidic residues" evidence="1">
    <location>
        <begin position="1"/>
        <end position="10"/>
    </location>
</feature>
<sequence length="485" mass="55026">MEGLEGRTSEQQELYDPQGHWPDLDLVKSIHSIGQNHYSTGSTVDMFSPPTAGETTESVNGDFEIYPHVDERLGLDPWVDVINLEMNNRTGFVSGLPAAFDEDACMTSLVDDVDAFQRTKLENLINGFSWPDQEEIPAVFAVPSSVITGQPNNQAQLDYPPLRAVSNPRSNTRRKRISHHDELQKAATSSIDSSASGNRFLTRVHKRQQTRKSIHQNNLVDALKKKNKHEDQSQEHLRLACPFFLRDRNKHLNCLHFQLTRVKDVKQHIARKHSGCVRCQNETSECECRMGASDADFQNRPQVAATGRFISDTQKQLLSARKGIGLSETKQWFEIWRIVFPNVPESERPENPYLKSDNEEIISMVRQLWHEKGLEVLSLAQHPAQCTAERKPMDNFNFVGELLEKLACVCKPSTVADVDRCAETHGGLYGSQESPHEDNFTDFDELSPAKLRKTPPSYLSYAPKSHINSTEYLDGYLMLGMWHKV</sequence>
<organism evidence="2 3">
    <name type="scientific">Colletotrichum tofieldiae</name>
    <dbReference type="NCBI Taxonomy" id="708197"/>
    <lineage>
        <taxon>Eukaryota</taxon>
        <taxon>Fungi</taxon>
        <taxon>Dikarya</taxon>
        <taxon>Ascomycota</taxon>
        <taxon>Pezizomycotina</taxon>
        <taxon>Sordariomycetes</taxon>
        <taxon>Hypocreomycetidae</taxon>
        <taxon>Glomerellales</taxon>
        <taxon>Glomerellaceae</taxon>
        <taxon>Colletotrichum</taxon>
        <taxon>Colletotrichum spaethianum species complex</taxon>
    </lineage>
</organism>
<feature type="region of interest" description="Disordered" evidence="1">
    <location>
        <begin position="151"/>
        <end position="198"/>
    </location>
</feature>
<dbReference type="EMBL" id="LFIV01000181">
    <property type="protein sequence ID" value="KZL66329.1"/>
    <property type="molecule type" value="Genomic_DNA"/>
</dbReference>
<keyword evidence="3" id="KW-1185">Reference proteome</keyword>
<dbReference type="AlphaFoldDB" id="A0A166P2P4"/>
<evidence type="ECO:0000313" key="2">
    <source>
        <dbReference type="EMBL" id="KZL66329.1"/>
    </source>
</evidence>
<accession>A0A166P2P4</accession>
<dbReference type="PANTHER" id="PTHR38166">
    <property type="entry name" value="C2H2-TYPE DOMAIN-CONTAINING PROTEIN-RELATED"/>
    <property type="match status" value="1"/>
</dbReference>
<comment type="caution">
    <text evidence="2">The sequence shown here is derived from an EMBL/GenBank/DDBJ whole genome shotgun (WGS) entry which is preliminary data.</text>
</comment>
<feature type="region of interest" description="Disordered" evidence="1">
    <location>
        <begin position="1"/>
        <end position="20"/>
    </location>
</feature>
<evidence type="ECO:0000313" key="3">
    <source>
        <dbReference type="Proteomes" id="UP000076552"/>
    </source>
</evidence>